<dbReference type="SUPFAM" id="SSF51735">
    <property type="entry name" value="NAD(P)-binding Rossmann-fold domains"/>
    <property type="match status" value="1"/>
</dbReference>
<protein>
    <submittedName>
        <fullName evidence="1">2,3-diaminopropionate biosynthesis protein SbnB</fullName>
    </submittedName>
</protein>
<dbReference type="EMBL" id="CP095855">
    <property type="protein sequence ID" value="UPK68827.1"/>
    <property type="molecule type" value="Genomic_DNA"/>
</dbReference>
<dbReference type="RefSeq" id="WP_247811191.1">
    <property type="nucleotide sequence ID" value="NZ_CP095855.1"/>
</dbReference>
<keyword evidence="2" id="KW-1185">Reference proteome</keyword>
<gene>
    <name evidence="1" type="ORF">MYF79_28110</name>
</gene>
<reference evidence="1 2" key="1">
    <citation type="submission" date="2022-04" db="EMBL/GenBank/DDBJ databases">
        <title>The arsenic-methylating capacity of Chitinophaga filiformis YT5 during chitin decomposition.</title>
        <authorList>
            <person name="Chen G."/>
            <person name="Liang Y."/>
        </authorList>
    </citation>
    <scope>NUCLEOTIDE SEQUENCE [LARGE SCALE GENOMIC DNA]</scope>
    <source>
        <strain evidence="1 2">YT5</strain>
    </source>
</reference>
<dbReference type="InterPro" id="IPR036291">
    <property type="entry name" value="NAD(P)-bd_dom_sf"/>
</dbReference>
<sequence length="323" mass="36123">MLYLNKDAIEYIGIQWKKQLGVIRDTLHVMKDADVAQPVKPYLRYRNVINRIIAMPAYVGGNISMAGIKWIASFPGNLKKGLQRAHSVTILNEADTGIPLCIFNTALISGIRTAAVSGVLLDEYLQLRPMKNKLRIGITGFGPIGQLHLQMLGAVAEGRELDIRIFDLQGVDETRIPTHLKDKVTISDNWEAAYENADIFITCTVSAKPYVNLPPKPGSLQLNVSLRDYVPAYRNWVNMIVVDDWEEVCRENTDIENMHRTTGLGESDTVTLTNVICDHLLDNLDPESVIMFNPMGMAVFDIAIASHYYHLAMEQKAGVLLED</sequence>
<dbReference type="PIRSF" id="PIRSF001439">
    <property type="entry name" value="CryM"/>
    <property type="match status" value="1"/>
</dbReference>
<dbReference type="Gene3D" id="3.30.1780.10">
    <property type="entry name" value="ornithine cyclodeaminase, domain 1"/>
    <property type="match status" value="1"/>
</dbReference>
<proteinExistence type="predicted"/>
<dbReference type="Pfam" id="PF02423">
    <property type="entry name" value="OCD_Mu_crystall"/>
    <property type="match status" value="1"/>
</dbReference>
<evidence type="ECO:0000313" key="1">
    <source>
        <dbReference type="EMBL" id="UPK68827.1"/>
    </source>
</evidence>
<dbReference type="InterPro" id="IPR023401">
    <property type="entry name" value="ODC_N"/>
</dbReference>
<accession>A0ABY4HYE4</accession>
<dbReference type="PANTHER" id="PTHR13812:SF19">
    <property type="entry name" value="KETIMINE REDUCTASE MU-CRYSTALLIN"/>
    <property type="match status" value="1"/>
</dbReference>
<dbReference type="InterPro" id="IPR003462">
    <property type="entry name" value="ODC_Mu_crystall"/>
</dbReference>
<dbReference type="PANTHER" id="PTHR13812">
    <property type="entry name" value="KETIMINE REDUCTASE MU-CRYSTALLIN"/>
    <property type="match status" value="1"/>
</dbReference>
<name>A0ABY4HYE4_CHIFI</name>
<dbReference type="Proteomes" id="UP000830198">
    <property type="component" value="Chromosome"/>
</dbReference>
<dbReference type="Gene3D" id="3.40.50.720">
    <property type="entry name" value="NAD(P)-binding Rossmann-like Domain"/>
    <property type="match status" value="1"/>
</dbReference>
<organism evidence="1 2">
    <name type="scientific">Chitinophaga filiformis</name>
    <name type="common">Myxococcus filiformis</name>
    <name type="synonym">Flexibacter filiformis</name>
    <dbReference type="NCBI Taxonomy" id="104663"/>
    <lineage>
        <taxon>Bacteria</taxon>
        <taxon>Pseudomonadati</taxon>
        <taxon>Bacteroidota</taxon>
        <taxon>Chitinophagia</taxon>
        <taxon>Chitinophagales</taxon>
        <taxon>Chitinophagaceae</taxon>
        <taxon>Chitinophaga</taxon>
    </lineage>
</organism>
<evidence type="ECO:0000313" key="2">
    <source>
        <dbReference type="Proteomes" id="UP000830198"/>
    </source>
</evidence>